<dbReference type="AlphaFoldDB" id="A0A931MJ60"/>
<feature type="signal peptide" evidence="1">
    <location>
        <begin position="1"/>
        <end position="24"/>
    </location>
</feature>
<dbReference type="EMBL" id="JADZGI010000001">
    <property type="protein sequence ID" value="MBH0111487.1"/>
    <property type="molecule type" value="Genomic_DNA"/>
</dbReference>
<name>A0A931MJ60_9SPHN</name>
<evidence type="ECO:0000259" key="2">
    <source>
        <dbReference type="Pfam" id="PF03781"/>
    </source>
</evidence>
<protein>
    <submittedName>
        <fullName evidence="3">Formylglycine-generating enzyme family protein</fullName>
    </submittedName>
</protein>
<accession>A0A931MJ60</accession>
<gene>
    <name evidence="3" type="ORF">I5E68_00795</name>
</gene>
<evidence type="ECO:0000313" key="4">
    <source>
        <dbReference type="Proteomes" id="UP000617634"/>
    </source>
</evidence>
<dbReference type="SUPFAM" id="SSF56436">
    <property type="entry name" value="C-type lectin-like"/>
    <property type="match status" value="1"/>
</dbReference>
<comment type="caution">
    <text evidence="3">The sequence shown here is derived from an EMBL/GenBank/DDBJ whole genome shotgun (WGS) entry which is preliminary data.</text>
</comment>
<keyword evidence="4" id="KW-1185">Reference proteome</keyword>
<keyword evidence="1" id="KW-0732">Signal</keyword>
<sequence length="313" mass="33830">MKIAKILITCSAVAALASGQGLLASETGPVDMVAVPAGSFMMGSTKAETDAEQALTHHTGLAVDDDFAPREKPRHEVQVPAFEIAATMVTRGQFARFVAATGYSAKGCYAYLGTKYGMREDADWQSIGFPQSDQHPVTCVNYDDARAYVAWISRETGTAYRLPTEAEFEYATRAGTVTSRYWGDDITLQCAYANGADLTVQARDSDWITAQCHDDYYGPSPVATFAPNAWGLYDMIGNLYQLVEDCWHDSYEGAPVDGSAWTDGAKDGSACEMHPLRGGSHSPHPGSMRSASRVMTNATRSAFVGFRLARSVP</sequence>
<dbReference type="Proteomes" id="UP000617634">
    <property type="component" value="Unassembled WGS sequence"/>
</dbReference>
<reference evidence="3" key="1">
    <citation type="submission" date="2020-11" db="EMBL/GenBank/DDBJ databases">
        <title>Novosphingobium aureum sp. nov., a marine bacterium isolated from sediment of a salt flat.</title>
        <authorList>
            <person name="Yoo Y."/>
            <person name="Kim J.-J."/>
        </authorList>
    </citation>
    <scope>NUCLEOTIDE SEQUENCE</scope>
    <source>
        <strain evidence="3">YJ-S2-02</strain>
    </source>
</reference>
<evidence type="ECO:0000313" key="3">
    <source>
        <dbReference type="EMBL" id="MBH0111487.1"/>
    </source>
</evidence>
<dbReference type="PANTHER" id="PTHR23150">
    <property type="entry name" value="SULFATASE MODIFYING FACTOR 1, 2"/>
    <property type="match status" value="1"/>
</dbReference>
<dbReference type="InterPro" id="IPR016187">
    <property type="entry name" value="CTDL_fold"/>
</dbReference>
<dbReference type="GO" id="GO:0120147">
    <property type="term" value="F:formylglycine-generating oxidase activity"/>
    <property type="evidence" value="ECO:0007669"/>
    <property type="project" value="TreeGrafter"/>
</dbReference>
<dbReference type="Pfam" id="PF03781">
    <property type="entry name" value="FGE-sulfatase"/>
    <property type="match status" value="1"/>
</dbReference>
<dbReference type="InterPro" id="IPR051043">
    <property type="entry name" value="Sulfatase_Mod_Factor_Kinase"/>
</dbReference>
<proteinExistence type="predicted"/>
<feature type="chain" id="PRO_5037242492" evidence="1">
    <location>
        <begin position="25"/>
        <end position="313"/>
    </location>
</feature>
<dbReference type="Gene3D" id="3.90.1580.10">
    <property type="entry name" value="paralog of FGE (formylglycine-generating enzyme)"/>
    <property type="match status" value="1"/>
</dbReference>
<feature type="domain" description="Sulfatase-modifying factor enzyme-like" evidence="2">
    <location>
        <begin position="31"/>
        <end position="310"/>
    </location>
</feature>
<dbReference type="RefSeq" id="WP_197159865.1">
    <property type="nucleotide sequence ID" value="NZ_JADZGI010000001.1"/>
</dbReference>
<organism evidence="3 4">
    <name type="scientific">Novosphingobium aureum</name>
    <dbReference type="NCBI Taxonomy" id="2792964"/>
    <lineage>
        <taxon>Bacteria</taxon>
        <taxon>Pseudomonadati</taxon>
        <taxon>Pseudomonadota</taxon>
        <taxon>Alphaproteobacteria</taxon>
        <taxon>Sphingomonadales</taxon>
        <taxon>Sphingomonadaceae</taxon>
        <taxon>Novosphingobium</taxon>
    </lineage>
</organism>
<dbReference type="PANTHER" id="PTHR23150:SF19">
    <property type="entry name" value="FORMYLGLYCINE-GENERATING ENZYME"/>
    <property type="match status" value="1"/>
</dbReference>
<dbReference type="InterPro" id="IPR042095">
    <property type="entry name" value="SUMF_sf"/>
</dbReference>
<evidence type="ECO:0000256" key="1">
    <source>
        <dbReference type="SAM" id="SignalP"/>
    </source>
</evidence>
<dbReference type="InterPro" id="IPR005532">
    <property type="entry name" value="SUMF_dom"/>
</dbReference>